<reference evidence="1" key="1">
    <citation type="journal article" date="2020" name="Stud. Mycol.">
        <title>101 Dothideomycetes genomes: a test case for predicting lifestyles and emergence of pathogens.</title>
        <authorList>
            <person name="Haridas S."/>
            <person name="Albert R."/>
            <person name="Binder M."/>
            <person name="Bloem J."/>
            <person name="Labutti K."/>
            <person name="Salamov A."/>
            <person name="Andreopoulos B."/>
            <person name="Baker S."/>
            <person name="Barry K."/>
            <person name="Bills G."/>
            <person name="Bluhm B."/>
            <person name="Cannon C."/>
            <person name="Castanera R."/>
            <person name="Culley D."/>
            <person name="Daum C."/>
            <person name="Ezra D."/>
            <person name="Gonzalez J."/>
            <person name="Henrissat B."/>
            <person name="Kuo A."/>
            <person name="Liang C."/>
            <person name="Lipzen A."/>
            <person name="Lutzoni F."/>
            <person name="Magnuson J."/>
            <person name="Mondo S."/>
            <person name="Nolan M."/>
            <person name="Ohm R."/>
            <person name="Pangilinan J."/>
            <person name="Park H.-J."/>
            <person name="Ramirez L."/>
            <person name="Alfaro M."/>
            <person name="Sun H."/>
            <person name="Tritt A."/>
            <person name="Yoshinaga Y."/>
            <person name="Zwiers L.-H."/>
            <person name="Turgeon B."/>
            <person name="Goodwin S."/>
            <person name="Spatafora J."/>
            <person name="Crous P."/>
            <person name="Grigoriev I."/>
        </authorList>
    </citation>
    <scope>NUCLEOTIDE SEQUENCE</scope>
    <source>
        <strain evidence="1">CBS 262.69</strain>
    </source>
</reference>
<protein>
    <submittedName>
        <fullName evidence="1">Uncharacterized protein</fullName>
    </submittedName>
</protein>
<gene>
    <name evidence="1" type="ORF">EJ06DRAFT_189038</name>
</gene>
<dbReference type="EMBL" id="ML996688">
    <property type="protein sequence ID" value="KAF2404132.1"/>
    <property type="molecule type" value="Genomic_DNA"/>
</dbReference>
<dbReference type="Proteomes" id="UP000799640">
    <property type="component" value="Unassembled WGS sequence"/>
</dbReference>
<evidence type="ECO:0000313" key="2">
    <source>
        <dbReference type="Proteomes" id="UP000799640"/>
    </source>
</evidence>
<dbReference type="AlphaFoldDB" id="A0A6G1I792"/>
<name>A0A6G1I792_9PEZI</name>
<sequence>MLRVVCVESNDVATCPENCGEGLRRGLRDFGEVQDDIVGEHGPIAPPAALSPRRSPTARLLLRAGKHPWTFQDLRMHDRSFEPQLPCVSYRNLSRETAPPAEITKKQRSRVSLDIEGGFCIAKLHETPLPCQFLFNHSNSRSSMCQSESLGLFYLSMRSCWTLSFASPSCRLHYLAGIMMTSSVNSLLHFLLSFLWNRRANSQEHCRSRTFIPGAIVVAYIKLSTAKPKCHGMAQASRNSRALVPLVPHCEPARAGRSAWSGIVFIKQIRALDVEPKRRFATLLPPIPPYDVRRICRSIVSLGAHQSRTTTGFGITSSVHRPLLLWAPGFETREAHWHRCARRSRVVVPRK</sequence>
<organism evidence="1 2">
    <name type="scientific">Trichodelitschia bisporula</name>
    <dbReference type="NCBI Taxonomy" id="703511"/>
    <lineage>
        <taxon>Eukaryota</taxon>
        <taxon>Fungi</taxon>
        <taxon>Dikarya</taxon>
        <taxon>Ascomycota</taxon>
        <taxon>Pezizomycotina</taxon>
        <taxon>Dothideomycetes</taxon>
        <taxon>Dothideomycetes incertae sedis</taxon>
        <taxon>Phaeotrichales</taxon>
        <taxon>Phaeotrichaceae</taxon>
        <taxon>Trichodelitschia</taxon>
    </lineage>
</organism>
<evidence type="ECO:0000313" key="1">
    <source>
        <dbReference type="EMBL" id="KAF2404132.1"/>
    </source>
</evidence>
<keyword evidence="2" id="KW-1185">Reference proteome</keyword>
<accession>A0A6G1I792</accession>
<proteinExistence type="predicted"/>